<comment type="caution">
    <text evidence="2">The sequence shown here is derived from an EMBL/GenBank/DDBJ whole genome shotgun (WGS) entry which is preliminary data.</text>
</comment>
<evidence type="ECO:0000313" key="3">
    <source>
        <dbReference type="Proteomes" id="UP001220010"/>
    </source>
</evidence>
<dbReference type="EMBL" id="JARFPK010000044">
    <property type="protein sequence ID" value="MDF0591514.1"/>
    <property type="molecule type" value="Genomic_DNA"/>
</dbReference>
<organism evidence="2 3">
    <name type="scientific">Candidatus Methanocrinis natronophilus</name>
    <dbReference type="NCBI Taxonomy" id="3033396"/>
    <lineage>
        <taxon>Archaea</taxon>
        <taxon>Methanobacteriati</taxon>
        <taxon>Methanobacteriota</taxon>
        <taxon>Stenosarchaea group</taxon>
        <taxon>Methanomicrobia</taxon>
        <taxon>Methanotrichales</taxon>
        <taxon>Methanotrichaceae</taxon>
        <taxon>Methanocrinis</taxon>
    </lineage>
</organism>
<reference evidence="2 3" key="1">
    <citation type="submission" date="2023-03" db="EMBL/GenBank/DDBJ databases">
        <title>WGS of Methanotrichaceae archaeon Mx.</title>
        <authorList>
            <person name="Sorokin D.Y."/>
            <person name="Merkel A.Y."/>
        </authorList>
    </citation>
    <scope>NUCLEOTIDE SEQUENCE [LARGE SCALE GENOMIC DNA]</scope>
    <source>
        <strain evidence="2 3">Mx</strain>
    </source>
</reference>
<protein>
    <submittedName>
        <fullName evidence="2">Uncharacterized protein</fullName>
    </submittedName>
</protein>
<dbReference type="Proteomes" id="UP001220010">
    <property type="component" value="Unassembled WGS sequence"/>
</dbReference>
<feature type="region of interest" description="Disordered" evidence="1">
    <location>
        <begin position="73"/>
        <end position="95"/>
    </location>
</feature>
<accession>A0ABT5X9X3</accession>
<evidence type="ECO:0000256" key="1">
    <source>
        <dbReference type="SAM" id="MobiDB-lite"/>
    </source>
</evidence>
<evidence type="ECO:0000313" key="2">
    <source>
        <dbReference type="EMBL" id="MDF0591514.1"/>
    </source>
</evidence>
<dbReference type="RefSeq" id="WP_316967246.1">
    <property type="nucleotide sequence ID" value="NZ_JARFPK010000044.1"/>
</dbReference>
<gene>
    <name evidence="2" type="ORF">P0O15_10115</name>
</gene>
<name>A0ABT5X9X3_9EURY</name>
<proteinExistence type="predicted"/>
<sequence>MPIIIIVIFIASSPAGAGPDGGLYRQEDGRLVIEWSPDVGFSLYSPGSSVNGSLGVFANGSASSTAAVMEAEISTGSDGSAPAEGGRNSSGGSLEADISSRAIGRSHLGWASWNPWTDGRGRHQEYGRKTTDLVGVFSIDMAIKLGSGVGPSPGSADWIPCL</sequence>
<keyword evidence="3" id="KW-1185">Reference proteome</keyword>